<organism evidence="2 3">
    <name type="scientific">Amycolatopsis arida</name>
    <dbReference type="NCBI Taxonomy" id="587909"/>
    <lineage>
        <taxon>Bacteria</taxon>
        <taxon>Bacillati</taxon>
        <taxon>Actinomycetota</taxon>
        <taxon>Actinomycetes</taxon>
        <taxon>Pseudonocardiales</taxon>
        <taxon>Pseudonocardiaceae</taxon>
        <taxon>Amycolatopsis</taxon>
    </lineage>
</organism>
<evidence type="ECO:0000313" key="2">
    <source>
        <dbReference type="EMBL" id="SFP04896.1"/>
    </source>
</evidence>
<sequence length="70" mass="7383">MGQPRDLAEQLGQEPPPGVAALPADQRELLATALADARRQQAAAIRAAAEESLRYVPALLRGAVRRAVGL</sequence>
<accession>A0A1I5M7I2</accession>
<dbReference type="EMBL" id="FOWW01000001">
    <property type="protein sequence ID" value="SFP04896.1"/>
    <property type="molecule type" value="Genomic_DNA"/>
</dbReference>
<dbReference type="STRING" id="587909.SAMN05421810_101805"/>
<dbReference type="RefSeq" id="WP_092527927.1">
    <property type="nucleotide sequence ID" value="NZ_FOWW01000001.1"/>
</dbReference>
<name>A0A1I5M7I2_9PSEU</name>
<gene>
    <name evidence="2" type="ORF">SAMN05421810_101805</name>
</gene>
<evidence type="ECO:0000313" key="3">
    <source>
        <dbReference type="Proteomes" id="UP000198727"/>
    </source>
</evidence>
<proteinExistence type="predicted"/>
<dbReference type="Proteomes" id="UP000198727">
    <property type="component" value="Unassembled WGS sequence"/>
</dbReference>
<keyword evidence="3" id="KW-1185">Reference proteome</keyword>
<feature type="region of interest" description="Disordered" evidence="1">
    <location>
        <begin position="1"/>
        <end position="21"/>
    </location>
</feature>
<evidence type="ECO:0000256" key="1">
    <source>
        <dbReference type="SAM" id="MobiDB-lite"/>
    </source>
</evidence>
<reference evidence="3" key="1">
    <citation type="submission" date="2016-10" db="EMBL/GenBank/DDBJ databases">
        <authorList>
            <person name="Varghese N."/>
            <person name="Submissions S."/>
        </authorList>
    </citation>
    <scope>NUCLEOTIDE SEQUENCE [LARGE SCALE GENOMIC DNA]</scope>
    <source>
        <strain evidence="3">CGMCC 4.5579</strain>
    </source>
</reference>
<dbReference type="AlphaFoldDB" id="A0A1I5M7I2"/>
<protein>
    <submittedName>
        <fullName evidence="2">Uncharacterized protein</fullName>
    </submittedName>
</protein>